<dbReference type="GO" id="GO:0005524">
    <property type="term" value="F:ATP binding"/>
    <property type="evidence" value="ECO:0007669"/>
    <property type="project" value="InterPro"/>
</dbReference>
<accession>A0A4S4MZ45</accession>
<gene>
    <name evidence="15" type="ORF">EUX98_g3252</name>
</gene>
<organism evidence="15 16">
    <name type="scientific">Antrodiella citrinella</name>
    <dbReference type="NCBI Taxonomy" id="2447956"/>
    <lineage>
        <taxon>Eukaryota</taxon>
        <taxon>Fungi</taxon>
        <taxon>Dikarya</taxon>
        <taxon>Basidiomycota</taxon>
        <taxon>Agaricomycotina</taxon>
        <taxon>Agaricomycetes</taxon>
        <taxon>Polyporales</taxon>
        <taxon>Steccherinaceae</taxon>
        <taxon>Antrodiella</taxon>
    </lineage>
</organism>
<dbReference type="AlphaFoldDB" id="A0A4S4MZ45"/>
<keyword evidence="8 12" id="KW-0799">Topoisomerase</keyword>
<proteinExistence type="inferred from homology"/>
<dbReference type="GO" id="GO:0007131">
    <property type="term" value="P:reciprocal meiotic recombination"/>
    <property type="evidence" value="ECO:0007669"/>
    <property type="project" value="TreeGrafter"/>
</dbReference>
<keyword evidence="10 12" id="KW-0413">Isomerase</keyword>
<dbReference type="Pfam" id="PF04406">
    <property type="entry name" value="TP6A_N"/>
    <property type="match status" value="1"/>
</dbReference>
<dbReference type="InterPro" id="IPR034136">
    <property type="entry name" value="TOPRIM_Topo6A/Spo11"/>
</dbReference>
<dbReference type="GO" id="GO:0003677">
    <property type="term" value="F:DNA binding"/>
    <property type="evidence" value="ECO:0007669"/>
    <property type="project" value="UniProtKB-UniRule"/>
</dbReference>
<evidence type="ECO:0000256" key="4">
    <source>
        <dbReference type="ARBA" id="ARBA00006559"/>
    </source>
</evidence>
<dbReference type="EMBL" id="SGPM01000063">
    <property type="protein sequence ID" value="THH30927.1"/>
    <property type="molecule type" value="Genomic_DNA"/>
</dbReference>
<dbReference type="SUPFAM" id="SSF56726">
    <property type="entry name" value="DNA topoisomerase IV, alpha subunit"/>
    <property type="match status" value="1"/>
</dbReference>
<evidence type="ECO:0000256" key="5">
    <source>
        <dbReference type="ARBA" id="ARBA00012895"/>
    </source>
</evidence>
<dbReference type="PRINTS" id="PR01551">
    <property type="entry name" value="SPO11HOMOLOG"/>
</dbReference>
<comment type="cofactor">
    <cofactor evidence="2">
        <name>Mg(2+)</name>
        <dbReference type="ChEBI" id="CHEBI:18420"/>
    </cofactor>
</comment>
<comment type="catalytic activity">
    <reaction evidence="1 12">
        <text>ATP-dependent breakage, passage and rejoining of double-stranded DNA.</text>
        <dbReference type="EC" id="5.6.2.2"/>
    </reaction>
</comment>
<keyword evidence="6" id="KW-0479">Metal-binding</keyword>
<dbReference type="GO" id="GO:0000228">
    <property type="term" value="C:nuclear chromosome"/>
    <property type="evidence" value="ECO:0007669"/>
    <property type="project" value="TreeGrafter"/>
</dbReference>
<name>A0A4S4MZ45_9APHY</name>
<evidence type="ECO:0000256" key="3">
    <source>
        <dbReference type="ARBA" id="ARBA00004123"/>
    </source>
</evidence>
<evidence type="ECO:0000256" key="2">
    <source>
        <dbReference type="ARBA" id="ARBA00001946"/>
    </source>
</evidence>
<feature type="domain" description="Spo11/DNA topoisomerase VI subunit A N-terminal" evidence="13">
    <location>
        <begin position="159"/>
        <end position="209"/>
    </location>
</feature>
<dbReference type="Proteomes" id="UP000308730">
    <property type="component" value="Unassembled WGS sequence"/>
</dbReference>
<dbReference type="GO" id="GO:0046872">
    <property type="term" value="F:metal ion binding"/>
    <property type="evidence" value="ECO:0007669"/>
    <property type="project" value="UniProtKB-KW"/>
</dbReference>
<evidence type="ECO:0000256" key="9">
    <source>
        <dbReference type="ARBA" id="ARBA00023125"/>
    </source>
</evidence>
<reference evidence="15 16" key="1">
    <citation type="submission" date="2019-02" db="EMBL/GenBank/DDBJ databases">
        <title>Genome sequencing of the rare red list fungi Antrodiella citrinella (Flaviporus citrinellus).</title>
        <authorList>
            <person name="Buettner E."/>
            <person name="Kellner H."/>
        </authorList>
    </citation>
    <scope>NUCLEOTIDE SEQUENCE [LARGE SCALE GENOMIC DNA]</scope>
    <source>
        <strain evidence="15 16">DSM 108506</strain>
    </source>
</reference>
<comment type="similarity">
    <text evidence="4 12">Belongs to the TOP6A family.</text>
</comment>
<evidence type="ECO:0000259" key="14">
    <source>
        <dbReference type="Pfam" id="PF21180"/>
    </source>
</evidence>
<dbReference type="InterPro" id="IPR013048">
    <property type="entry name" value="Meiotic_Spo11"/>
</dbReference>
<dbReference type="GO" id="GO:0003918">
    <property type="term" value="F:DNA topoisomerase type II (double strand cut, ATP-hydrolyzing) activity"/>
    <property type="evidence" value="ECO:0007669"/>
    <property type="project" value="UniProtKB-UniRule"/>
</dbReference>
<keyword evidence="7" id="KW-0460">Magnesium</keyword>
<evidence type="ECO:0000313" key="16">
    <source>
        <dbReference type="Proteomes" id="UP000308730"/>
    </source>
</evidence>
<dbReference type="EC" id="5.6.2.2" evidence="5"/>
<dbReference type="PRINTS" id="PR01550">
    <property type="entry name" value="TOP6AFAMILY"/>
</dbReference>
<evidence type="ECO:0000256" key="8">
    <source>
        <dbReference type="ARBA" id="ARBA00023029"/>
    </source>
</evidence>
<dbReference type="GO" id="GO:0042138">
    <property type="term" value="P:meiotic DNA double-strand break formation"/>
    <property type="evidence" value="ECO:0007669"/>
    <property type="project" value="InterPro"/>
</dbReference>
<evidence type="ECO:0000256" key="10">
    <source>
        <dbReference type="ARBA" id="ARBA00023235"/>
    </source>
</evidence>
<dbReference type="PANTHER" id="PTHR10848">
    <property type="entry name" value="MEIOTIC RECOMBINATION PROTEIN SPO11"/>
    <property type="match status" value="1"/>
</dbReference>
<feature type="active site" description="O-(5'-phospho-DNA)-tyrosine intermediate" evidence="12">
    <location>
        <position position="187"/>
    </location>
</feature>
<dbReference type="Gene3D" id="3.40.1360.10">
    <property type="match status" value="1"/>
</dbReference>
<sequence length="470" mass="52364">MQVLDFDDDSGYSDDLFVDSDETLFDFIGTPAKWSVDPVKLEELSSPILSGEADKLMIFGGRDDEDEDAGEINDEMNGDQMEEDDPKSIAMQHIEDMTLDFLSQLSEAIECAGPESTKNVQSISLRLADRTKLTGPDGSFGTRTLTYPRKAQNSSSCKPFAQLFRVMDLMHEALSDDTPTTKRDMYYKDVALFKQQSVVDKLVDDIAASAGNYSLTAYTQLLQRASAKGLFCGSALVVHLRSGGTLYGADSEGTLIPASDEIERFEVNEELRWVLVVEKEAVFQTLAHMQITRFGDFNGPGIVITGKGYPDVATRQLVCTLAENLPDSVPILALVDADPYGIDILSVYKYGSVAMSHEYESLAAPRIKWIGVFSSELASLSIDKDDMIPITKRDEQKALSMLRRTLPKKWRRELQHMIFTRRKAEIEILSRAIYQNETMIPVEDGSAPQTCSENRLVNFVHRKICVANKA</sequence>
<comment type="subcellular location">
    <subcellularLocation>
        <location evidence="3">Nucleus</location>
    </subcellularLocation>
</comment>
<dbReference type="Gene3D" id="1.10.10.10">
    <property type="entry name" value="Winged helix-like DNA-binding domain superfamily/Winged helix DNA-binding domain"/>
    <property type="match status" value="1"/>
</dbReference>
<evidence type="ECO:0000259" key="13">
    <source>
        <dbReference type="Pfam" id="PF04406"/>
    </source>
</evidence>
<feature type="domain" description="Topoisomerase 6 subunit A/Spo11 TOPRIM" evidence="14">
    <location>
        <begin position="273"/>
        <end position="432"/>
    </location>
</feature>
<dbReference type="GO" id="GO:0000706">
    <property type="term" value="P:meiotic DNA double-strand break processing"/>
    <property type="evidence" value="ECO:0007669"/>
    <property type="project" value="TreeGrafter"/>
</dbReference>
<dbReference type="InterPro" id="IPR013049">
    <property type="entry name" value="Spo11/TopoVI_A_N"/>
</dbReference>
<dbReference type="Pfam" id="PF21180">
    <property type="entry name" value="TOP6A-Spo11_Toprim"/>
    <property type="match status" value="1"/>
</dbReference>
<dbReference type="CDD" id="cd00223">
    <property type="entry name" value="TOPRIM_TopoIIB_SPO"/>
    <property type="match status" value="1"/>
</dbReference>
<evidence type="ECO:0000313" key="15">
    <source>
        <dbReference type="EMBL" id="THH30927.1"/>
    </source>
</evidence>
<dbReference type="PANTHER" id="PTHR10848:SF0">
    <property type="entry name" value="MEIOTIC RECOMBINATION PROTEIN SPO11"/>
    <property type="match status" value="1"/>
</dbReference>
<dbReference type="OrthoDB" id="5377392at2759"/>
<evidence type="ECO:0000256" key="12">
    <source>
        <dbReference type="PROSITE-ProRule" id="PRU01385"/>
    </source>
</evidence>
<evidence type="ECO:0000256" key="7">
    <source>
        <dbReference type="ARBA" id="ARBA00022842"/>
    </source>
</evidence>
<evidence type="ECO:0000256" key="11">
    <source>
        <dbReference type="ARBA" id="ARBA00023242"/>
    </source>
</evidence>
<evidence type="ECO:0000256" key="1">
    <source>
        <dbReference type="ARBA" id="ARBA00000185"/>
    </source>
</evidence>
<dbReference type="PROSITE" id="PS52041">
    <property type="entry name" value="TOPO_IIB"/>
    <property type="match status" value="1"/>
</dbReference>
<dbReference type="InterPro" id="IPR036078">
    <property type="entry name" value="Spo11/TopoVI_A_sf"/>
</dbReference>
<dbReference type="InterPro" id="IPR002815">
    <property type="entry name" value="Spo11/TopoVI_A"/>
</dbReference>
<dbReference type="InterPro" id="IPR036388">
    <property type="entry name" value="WH-like_DNA-bd_sf"/>
</dbReference>
<keyword evidence="16" id="KW-1185">Reference proteome</keyword>
<keyword evidence="9 12" id="KW-0238">DNA-binding</keyword>
<comment type="caution">
    <text evidence="15">The sequence shown here is derived from an EMBL/GenBank/DDBJ whole genome shotgun (WGS) entry which is preliminary data.</text>
</comment>
<evidence type="ECO:0000256" key="6">
    <source>
        <dbReference type="ARBA" id="ARBA00022723"/>
    </source>
</evidence>
<protein>
    <recommendedName>
        <fullName evidence="5">DNA topoisomerase (ATP-hydrolyzing)</fullName>
        <ecNumber evidence="5">5.6.2.2</ecNumber>
    </recommendedName>
</protein>
<keyword evidence="11" id="KW-0539">Nucleus</keyword>